<feature type="region of interest" description="Disordered" evidence="1">
    <location>
        <begin position="1"/>
        <end position="37"/>
    </location>
</feature>
<dbReference type="STRING" id="93625.A0A409VLR7"/>
<gene>
    <name evidence="2" type="ORF">CVT25_005779</name>
</gene>
<evidence type="ECO:0000256" key="1">
    <source>
        <dbReference type="SAM" id="MobiDB-lite"/>
    </source>
</evidence>
<feature type="region of interest" description="Disordered" evidence="1">
    <location>
        <begin position="321"/>
        <end position="419"/>
    </location>
</feature>
<evidence type="ECO:0000313" key="3">
    <source>
        <dbReference type="Proteomes" id="UP000283269"/>
    </source>
</evidence>
<comment type="caution">
    <text evidence="2">The sequence shown here is derived from an EMBL/GenBank/DDBJ whole genome shotgun (WGS) entry which is preliminary data.</text>
</comment>
<feature type="region of interest" description="Disordered" evidence="1">
    <location>
        <begin position="193"/>
        <end position="251"/>
    </location>
</feature>
<feature type="compositionally biased region" description="Basic and acidic residues" evidence="1">
    <location>
        <begin position="205"/>
        <end position="225"/>
    </location>
</feature>
<feature type="compositionally biased region" description="Low complexity" evidence="1">
    <location>
        <begin position="12"/>
        <end position="33"/>
    </location>
</feature>
<dbReference type="Proteomes" id="UP000283269">
    <property type="component" value="Unassembled WGS sequence"/>
</dbReference>
<dbReference type="OrthoDB" id="5396103at2759"/>
<feature type="compositionally biased region" description="Acidic residues" evidence="1">
    <location>
        <begin position="226"/>
        <end position="235"/>
    </location>
</feature>
<keyword evidence="3" id="KW-1185">Reference proteome</keyword>
<dbReference type="EMBL" id="NHYD01003976">
    <property type="protein sequence ID" value="PPQ67178.1"/>
    <property type="molecule type" value="Genomic_DNA"/>
</dbReference>
<name>A0A409VLR7_PSICY</name>
<accession>A0A409VLR7</accession>
<feature type="compositionally biased region" description="Low complexity" evidence="1">
    <location>
        <begin position="329"/>
        <end position="365"/>
    </location>
</feature>
<reference evidence="2 3" key="1">
    <citation type="journal article" date="2018" name="Evol. Lett.">
        <title>Horizontal gene cluster transfer increased hallucinogenic mushroom diversity.</title>
        <authorList>
            <person name="Reynolds H.T."/>
            <person name="Vijayakumar V."/>
            <person name="Gluck-Thaler E."/>
            <person name="Korotkin H.B."/>
            <person name="Matheny P.B."/>
            <person name="Slot J.C."/>
        </authorList>
    </citation>
    <scope>NUCLEOTIDE SEQUENCE [LARGE SCALE GENOMIC DNA]</scope>
    <source>
        <strain evidence="2 3">2631</strain>
    </source>
</reference>
<sequence>MPKASSRAPLPTSSSDFALPSSTSSSPGASSSSVTLDDPSFLFNRLRRSSLLQKSTFLGEPSRLHSPLASSFTLHARRRSQNTFISEESESDKDRMMTDSPNSSETHTPPLKLGGNSEEDLHSKLPVRQVPLTPPRRRSSASIDATDMPTIFNRRLSFPLKQPRILNLLAESRPDEIEIKSEAAFQKMVASVSELPAQPRTPRTLADRGRYPEEAGHDDSAREDTPSDDELELDDGPFAFSTPSGTQPINIMKPRTPAGSVAGSINGDEVASGFTAITFNGTQPDQSLEIYSTAHNKRFEDRFDPYPSCSKRRAISPSLQYLRDSHQQSNSPMSRGSSSRHPIAIPVSTSTASSTASSPTISSAYPPFPRGINITSSPTLRATMTMPSPILRPMGRRREEEEEREIEGAGEAVGSLTIG</sequence>
<protein>
    <submittedName>
        <fullName evidence="2">Uncharacterized protein</fullName>
    </submittedName>
</protein>
<feature type="compositionally biased region" description="Low complexity" evidence="1">
    <location>
        <begin position="409"/>
        <end position="419"/>
    </location>
</feature>
<dbReference type="AlphaFoldDB" id="A0A409VLR7"/>
<feature type="compositionally biased region" description="Polar residues" evidence="1">
    <location>
        <begin position="373"/>
        <end position="386"/>
    </location>
</feature>
<feature type="region of interest" description="Disordered" evidence="1">
    <location>
        <begin position="55"/>
        <end position="144"/>
    </location>
</feature>
<evidence type="ECO:0000313" key="2">
    <source>
        <dbReference type="EMBL" id="PPQ67178.1"/>
    </source>
</evidence>
<proteinExistence type="predicted"/>
<dbReference type="InParanoid" id="A0A409VLR7"/>
<organism evidence="2 3">
    <name type="scientific">Psilocybe cyanescens</name>
    <dbReference type="NCBI Taxonomy" id="93625"/>
    <lineage>
        <taxon>Eukaryota</taxon>
        <taxon>Fungi</taxon>
        <taxon>Dikarya</taxon>
        <taxon>Basidiomycota</taxon>
        <taxon>Agaricomycotina</taxon>
        <taxon>Agaricomycetes</taxon>
        <taxon>Agaricomycetidae</taxon>
        <taxon>Agaricales</taxon>
        <taxon>Agaricineae</taxon>
        <taxon>Strophariaceae</taxon>
        <taxon>Psilocybe</taxon>
    </lineage>
</organism>